<dbReference type="Gene3D" id="3.30.40.10">
    <property type="entry name" value="Zinc/RING finger domain, C3HC4 (zinc finger)"/>
    <property type="match status" value="1"/>
</dbReference>
<dbReference type="SMART" id="SM00744">
    <property type="entry name" value="RINGv"/>
    <property type="match status" value="1"/>
</dbReference>
<dbReference type="InterPro" id="IPR011016">
    <property type="entry name" value="Znf_RING-CH"/>
</dbReference>
<feature type="compositionally biased region" description="Basic and acidic residues" evidence="5">
    <location>
        <begin position="493"/>
        <end position="511"/>
    </location>
</feature>
<feature type="non-terminal residue" evidence="7">
    <location>
        <position position="1"/>
    </location>
</feature>
<keyword evidence="2 4" id="KW-0863">Zinc-finger</keyword>
<dbReference type="RefSeq" id="XP_066709644.1">
    <property type="nucleotide sequence ID" value="XM_066864683.1"/>
</dbReference>
<feature type="compositionally biased region" description="Gly residues" evidence="5">
    <location>
        <begin position="328"/>
        <end position="341"/>
    </location>
</feature>
<evidence type="ECO:0000313" key="8">
    <source>
        <dbReference type="Proteomes" id="UP001480595"/>
    </source>
</evidence>
<dbReference type="PROSITE" id="PS50089">
    <property type="entry name" value="ZF_RING_2"/>
    <property type="match status" value="1"/>
</dbReference>
<dbReference type="PANTHER" id="PTHR45931">
    <property type="entry name" value="SI:CH211-59O9.10"/>
    <property type="match status" value="1"/>
</dbReference>
<evidence type="ECO:0000259" key="6">
    <source>
        <dbReference type="PROSITE" id="PS50089"/>
    </source>
</evidence>
<protein>
    <recommendedName>
        <fullName evidence="6">RING-type domain-containing protein</fullName>
    </recommendedName>
</protein>
<dbReference type="InterPro" id="IPR013083">
    <property type="entry name" value="Znf_RING/FYVE/PHD"/>
</dbReference>
<feature type="region of interest" description="Disordered" evidence="5">
    <location>
        <begin position="466"/>
        <end position="589"/>
    </location>
</feature>
<reference evidence="7 8" key="1">
    <citation type="submission" date="2023-01" db="EMBL/GenBank/DDBJ databases">
        <title>Analysis of 21 Apiospora genomes using comparative genomics revels a genus with tremendous synthesis potential of carbohydrate active enzymes and secondary metabolites.</title>
        <authorList>
            <person name="Sorensen T."/>
        </authorList>
    </citation>
    <scope>NUCLEOTIDE SEQUENCE [LARGE SCALE GENOMIC DNA]</scope>
    <source>
        <strain evidence="7 8">CBS 135458</strain>
    </source>
</reference>
<proteinExistence type="predicted"/>
<dbReference type="Pfam" id="PF13639">
    <property type="entry name" value="zf-RING_2"/>
    <property type="match status" value="1"/>
</dbReference>
<dbReference type="InterPro" id="IPR051834">
    <property type="entry name" value="RING_finger_E3_ligase"/>
</dbReference>
<gene>
    <name evidence="7" type="ORF">PG994_013274</name>
</gene>
<accession>A0ABR1T868</accession>
<evidence type="ECO:0000256" key="3">
    <source>
        <dbReference type="ARBA" id="ARBA00022833"/>
    </source>
</evidence>
<feature type="region of interest" description="Disordered" evidence="5">
    <location>
        <begin position="306"/>
        <end position="344"/>
    </location>
</feature>
<name>A0ABR1T868_9PEZI</name>
<dbReference type="EMBL" id="JAQQWL010000013">
    <property type="protein sequence ID" value="KAK8042791.1"/>
    <property type="molecule type" value="Genomic_DNA"/>
</dbReference>
<feature type="compositionally biased region" description="Basic and acidic residues" evidence="5">
    <location>
        <begin position="175"/>
        <end position="186"/>
    </location>
</feature>
<comment type="caution">
    <text evidence="7">The sequence shown here is derived from an EMBL/GenBank/DDBJ whole genome shotgun (WGS) entry which is preliminary data.</text>
</comment>
<feature type="compositionally biased region" description="Pro residues" evidence="5">
    <location>
        <begin position="306"/>
        <end position="316"/>
    </location>
</feature>
<evidence type="ECO:0000256" key="1">
    <source>
        <dbReference type="ARBA" id="ARBA00022723"/>
    </source>
</evidence>
<feature type="compositionally biased region" description="Polar residues" evidence="5">
    <location>
        <begin position="165"/>
        <end position="174"/>
    </location>
</feature>
<dbReference type="GeneID" id="92097746"/>
<dbReference type="SUPFAM" id="SSF57850">
    <property type="entry name" value="RING/U-box"/>
    <property type="match status" value="1"/>
</dbReference>
<dbReference type="Proteomes" id="UP001480595">
    <property type="component" value="Unassembled WGS sequence"/>
</dbReference>
<dbReference type="SMART" id="SM00184">
    <property type="entry name" value="RING"/>
    <property type="match status" value="1"/>
</dbReference>
<feature type="compositionally biased region" description="Low complexity" evidence="5">
    <location>
        <begin position="529"/>
        <end position="555"/>
    </location>
</feature>
<organism evidence="7 8">
    <name type="scientific">Apiospora phragmitis</name>
    <dbReference type="NCBI Taxonomy" id="2905665"/>
    <lineage>
        <taxon>Eukaryota</taxon>
        <taxon>Fungi</taxon>
        <taxon>Dikarya</taxon>
        <taxon>Ascomycota</taxon>
        <taxon>Pezizomycotina</taxon>
        <taxon>Sordariomycetes</taxon>
        <taxon>Xylariomycetidae</taxon>
        <taxon>Amphisphaeriales</taxon>
        <taxon>Apiosporaceae</taxon>
        <taxon>Apiospora</taxon>
    </lineage>
</organism>
<feature type="compositionally biased region" description="Low complexity" evidence="5">
    <location>
        <begin position="477"/>
        <end position="492"/>
    </location>
</feature>
<evidence type="ECO:0000256" key="5">
    <source>
        <dbReference type="SAM" id="MobiDB-lite"/>
    </source>
</evidence>
<feature type="compositionally biased region" description="Gly residues" evidence="5">
    <location>
        <begin position="565"/>
        <end position="575"/>
    </location>
</feature>
<feature type="region of interest" description="Disordered" evidence="5">
    <location>
        <begin position="130"/>
        <end position="186"/>
    </location>
</feature>
<feature type="domain" description="RING-type" evidence="6">
    <location>
        <begin position="420"/>
        <end position="461"/>
    </location>
</feature>
<keyword evidence="1" id="KW-0479">Metal-binding</keyword>
<evidence type="ECO:0000256" key="2">
    <source>
        <dbReference type="ARBA" id="ARBA00022771"/>
    </source>
</evidence>
<keyword evidence="3" id="KW-0862">Zinc</keyword>
<dbReference type="InterPro" id="IPR001841">
    <property type="entry name" value="Znf_RING"/>
</dbReference>
<evidence type="ECO:0000313" key="7">
    <source>
        <dbReference type="EMBL" id="KAK8042791.1"/>
    </source>
</evidence>
<keyword evidence="8" id="KW-1185">Reference proteome</keyword>
<dbReference type="PANTHER" id="PTHR45931:SF3">
    <property type="entry name" value="RING ZINC FINGER-CONTAINING PROTEIN"/>
    <property type="match status" value="1"/>
</dbReference>
<evidence type="ECO:0000256" key="4">
    <source>
        <dbReference type="PROSITE-ProRule" id="PRU00175"/>
    </source>
</evidence>
<sequence>TGHLDRTLVVLRSEAEARSSIVAFRGVLRLGGLALGLGLAAFAANQQRQPDDERHQVMASNNPVARQHLDASAGREVVYCHQCENEWYRDEHGLPCPRCHCEATEIVDPENDPRGEYDDVPDLDPFHRLNRRNLHDTDSDPDEEDIEEHLHHQLPGGIFRRRSTFRSPEAQNPRNQDRARPDSSEDVIRRFTELLGSINGPGMVGRNDPQFMFGGAGEGGAGPQVRVTRFQSGPYSGVSSFTITSGSSRTIRPGGIGGPPVDPFQSYDIPPRRNIGSSRITLVSISTSSANRSPRVFGDIFGRAGAPPPFPMPPNFPRAHGDDEDDLGGPGFPGRPGGPAGPGMDFPTILHHLFSTVLNPNAVHGDAVYSQEALDRIITNLMEANPQSNAPPPASEDTIAKLPRKKLDEQMLGPELKGECTICIDDVGMGDEVIVLPCKHWFHDECVVLWLKEHNTCPICRAPVEGDSAGQPQRNDAPAGPEAGPSSSSRPSAAERRRSNLRQSARDRIDSIRAAGGMSDGRSASQRRSSNSPPMNPPSYQFSRVRSPSPSSRRSTFSERSSERSGGGGSGGGGPLHWLRDTFGRNNRS</sequence>